<keyword evidence="4" id="KW-1185">Reference proteome</keyword>
<dbReference type="Proteomes" id="UP000800035">
    <property type="component" value="Unassembled WGS sequence"/>
</dbReference>
<feature type="compositionally biased region" description="Low complexity" evidence="1">
    <location>
        <begin position="23"/>
        <end position="33"/>
    </location>
</feature>
<evidence type="ECO:0000256" key="1">
    <source>
        <dbReference type="SAM" id="MobiDB-lite"/>
    </source>
</evidence>
<dbReference type="InterPro" id="IPR046879">
    <property type="entry name" value="KANL3/Tex30_Abhydrolase"/>
</dbReference>
<proteinExistence type="predicted"/>
<feature type="domain" description="KANL3/Tex30 alpha/beta hydrolase-like" evidence="2">
    <location>
        <begin position="211"/>
        <end position="323"/>
    </location>
</feature>
<sequence>MPPKRRKAAPPVNAPEPKRRATRSSTRTKAATPSEPPPPKPSSSTSKRASKPSKVTTPKSPKPKEQKTPKTPKEPPNPSNKSSTPETLTITHASIKNPIHCHHYPPSSSTPEKSRRSAPPLLFTHGAGGTLSADAVVNFCSGCSTLGGLGVLAFQGSMNLAARVKGFHACLSHLNSGSEKQEKGEETKNKRGEEDEVDGDGDGDGDGHREGETLVLGGRSMGARAAVIAATELLSPTPSPSSTSSPPAPPGISLILISYPLKGPKDTRDQILLDLPPAVRVLFIVGDRDAMCPLDPLDAVRKRMKAASQVVVVKGADHGMHVKPAARERGLGEETGVLAARWVGGELGDADVRVIGEE</sequence>
<dbReference type="PANTHER" id="PTHR13136">
    <property type="entry name" value="TESTIS DEVELOPMENT PROTEIN PRTD"/>
    <property type="match status" value="1"/>
</dbReference>
<feature type="region of interest" description="Disordered" evidence="1">
    <location>
        <begin position="1"/>
        <end position="121"/>
    </location>
</feature>
<dbReference type="Gene3D" id="3.40.50.1820">
    <property type="entry name" value="alpha/beta hydrolase"/>
    <property type="match status" value="1"/>
</dbReference>
<dbReference type="OrthoDB" id="6415022at2759"/>
<organism evidence="3 4">
    <name type="scientific">Byssothecium circinans</name>
    <dbReference type="NCBI Taxonomy" id="147558"/>
    <lineage>
        <taxon>Eukaryota</taxon>
        <taxon>Fungi</taxon>
        <taxon>Dikarya</taxon>
        <taxon>Ascomycota</taxon>
        <taxon>Pezizomycotina</taxon>
        <taxon>Dothideomycetes</taxon>
        <taxon>Pleosporomycetidae</taxon>
        <taxon>Pleosporales</taxon>
        <taxon>Massarineae</taxon>
        <taxon>Massarinaceae</taxon>
        <taxon>Byssothecium</taxon>
    </lineage>
</organism>
<evidence type="ECO:0000259" key="2">
    <source>
        <dbReference type="Pfam" id="PF20408"/>
    </source>
</evidence>
<protein>
    <recommendedName>
        <fullName evidence="2">KANL3/Tex30 alpha/beta hydrolase-like domain-containing protein</fullName>
    </recommendedName>
</protein>
<feature type="compositionally biased region" description="Basic and acidic residues" evidence="1">
    <location>
        <begin position="179"/>
        <end position="193"/>
    </location>
</feature>
<name>A0A6A5TYN9_9PLEO</name>
<evidence type="ECO:0000313" key="3">
    <source>
        <dbReference type="EMBL" id="KAF1957454.1"/>
    </source>
</evidence>
<dbReference type="InterPro" id="IPR029058">
    <property type="entry name" value="AB_hydrolase_fold"/>
</dbReference>
<dbReference type="PANTHER" id="PTHR13136:SF11">
    <property type="entry name" value="TESTIS-EXPRESSED PROTEIN 30"/>
    <property type="match status" value="1"/>
</dbReference>
<dbReference type="Pfam" id="PF20408">
    <property type="entry name" value="Abhydrolase_11"/>
    <property type="match status" value="1"/>
</dbReference>
<evidence type="ECO:0000313" key="4">
    <source>
        <dbReference type="Proteomes" id="UP000800035"/>
    </source>
</evidence>
<dbReference type="EMBL" id="ML976989">
    <property type="protein sequence ID" value="KAF1957454.1"/>
    <property type="molecule type" value="Genomic_DNA"/>
</dbReference>
<reference evidence="3" key="1">
    <citation type="journal article" date="2020" name="Stud. Mycol.">
        <title>101 Dothideomycetes genomes: a test case for predicting lifestyles and emergence of pathogens.</title>
        <authorList>
            <person name="Haridas S."/>
            <person name="Albert R."/>
            <person name="Binder M."/>
            <person name="Bloem J."/>
            <person name="Labutti K."/>
            <person name="Salamov A."/>
            <person name="Andreopoulos B."/>
            <person name="Baker S."/>
            <person name="Barry K."/>
            <person name="Bills G."/>
            <person name="Bluhm B."/>
            <person name="Cannon C."/>
            <person name="Castanera R."/>
            <person name="Culley D."/>
            <person name="Daum C."/>
            <person name="Ezra D."/>
            <person name="Gonzalez J."/>
            <person name="Henrissat B."/>
            <person name="Kuo A."/>
            <person name="Liang C."/>
            <person name="Lipzen A."/>
            <person name="Lutzoni F."/>
            <person name="Magnuson J."/>
            <person name="Mondo S."/>
            <person name="Nolan M."/>
            <person name="Ohm R."/>
            <person name="Pangilinan J."/>
            <person name="Park H.-J."/>
            <person name="Ramirez L."/>
            <person name="Alfaro M."/>
            <person name="Sun H."/>
            <person name="Tritt A."/>
            <person name="Yoshinaga Y."/>
            <person name="Zwiers L.-H."/>
            <person name="Turgeon B."/>
            <person name="Goodwin S."/>
            <person name="Spatafora J."/>
            <person name="Crous P."/>
            <person name="Grigoriev I."/>
        </authorList>
    </citation>
    <scope>NUCLEOTIDE SEQUENCE</scope>
    <source>
        <strain evidence="3">CBS 675.92</strain>
    </source>
</reference>
<feature type="region of interest" description="Disordered" evidence="1">
    <location>
        <begin position="176"/>
        <end position="213"/>
    </location>
</feature>
<feature type="compositionally biased region" description="Basic and acidic residues" evidence="1">
    <location>
        <begin position="62"/>
        <end position="73"/>
    </location>
</feature>
<feature type="compositionally biased region" description="Low complexity" evidence="1">
    <location>
        <begin position="42"/>
        <end position="59"/>
    </location>
</feature>
<dbReference type="InterPro" id="IPR026555">
    <property type="entry name" value="NSL3/Tex30"/>
</dbReference>
<feature type="compositionally biased region" description="Acidic residues" evidence="1">
    <location>
        <begin position="194"/>
        <end position="204"/>
    </location>
</feature>
<accession>A0A6A5TYN9</accession>
<dbReference type="AlphaFoldDB" id="A0A6A5TYN9"/>
<gene>
    <name evidence="3" type="ORF">CC80DRAFT_491562</name>
</gene>
<dbReference type="SUPFAM" id="SSF53474">
    <property type="entry name" value="alpha/beta-Hydrolases"/>
    <property type="match status" value="1"/>
</dbReference>